<proteinExistence type="predicted"/>
<keyword evidence="2" id="KW-0479">Metal-binding</keyword>
<accession>A0A7X0U8A3</accession>
<evidence type="ECO:0000256" key="3">
    <source>
        <dbReference type="ARBA" id="ARBA00022801"/>
    </source>
</evidence>
<dbReference type="InterPro" id="IPR006439">
    <property type="entry name" value="HAD-SF_hydro_IA"/>
</dbReference>
<dbReference type="SFLD" id="SFLDS00003">
    <property type="entry name" value="Haloacid_Dehalogenase"/>
    <property type="match status" value="1"/>
</dbReference>
<protein>
    <submittedName>
        <fullName evidence="5">HAD superfamily hydrolase (TIGR01509 family)</fullName>
    </submittedName>
</protein>
<keyword evidence="4" id="KW-0460">Magnesium</keyword>
<dbReference type="InterPro" id="IPR051400">
    <property type="entry name" value="HAD-like_hydrolase"/>
</dbReference>
<reference evidence="5 6" key="1">
    <citation type="submission" date="2020-08" db="EMBL/GenBank/DDBJ databases">
        <title>Functional genomics of gut bacteria from endangered species of beetles.</title>
        <authorList>
            <person name="Carlos-Shanley C."/>
        </authorList>
    </citation>
    <scope>NUCLEOTIDE SEQUENCE [LARGE SCALE GENOMIC DNA]</scope>
    <source>
        <strain evidence="5 6">S00198</strain>
    </source>
</reference>
<dbReference type="PANTHER" id="PTHR46470:SF2">
    <property type="entry name" value="GLYCERALDEHYDE 3-PHOSPHATE PHOSPHATASE"/>
    <property type="match status" value="1"/>
</dbReference>
<sequence length="235" mass="25261">MVSPLHRYKALLFDMNETFMFGGDRLGPGEDFHATYRAVGGTALSAEAVAHGVGAAVAGFLADYANPALVDDFPSLREMIARHSTPSRHEIQLLELVIARHEVGVVPQWAAQVLLTLARSHRLGVVSNLWAPSHHWQPELRRSRVASVLECQVFSSDQRSIKPSPRLLLQALGMLDLPPQEVLFIGDSLERDIAPAKALGMATCWVTACGGCADVADFCMPSIAALTAAPTPACG</sequence>
<evidence type="ECO:0000313" key="5">
    <source>
        <dbReference type="EMBL" id="MBB6558285.1"/>
    </source>
</evidence>
<name>A0A7X0U8A3_9BURK</name>
<dbReference type="SUPFAM" id="SSF56784">
    <property type="entry name" value="HAD-like"/>
    <property type="match status" value="1"/>
</dbReference>
<dbReference type="GO" id="GO:0044281">
    <property type="term" value="P:small molecule metabolic process"/>
    <property type="evidence" value="ECO:0007669"/>
    <property type="project" value="UniProtKB-ARBA"/>
</dbReference>
<keyword evidence="6" id="KW-1185">Reference proteome</keyword>
<dbReference type="PANTHER" id="PTHR46470">
    <property type="entry name" value="N-ACYLNEURAMINATE-9-PHOSPHATASE"/>
    <property type="match status" value="1"/>
</dbReference>
<dbReference type="Pfam" id="PF13242">
    <property type="entry name" value="Hydrolase_like"/>
    <property type="match status" value="1"/>
</dbReference>
<dbReference type="Proteomes" id="UP000575083">
    <property type="component" value="Unassembled WGS sequence"/>
</dbReference>
<dbReference type="AlphaFoldDB" id="A0A7X0U8A3"/>
<comment type="cofactor">
    <cofactor evidence="1">
        <name>Mg(2+)</name>
        <dbReference type="ChEBI" id="CHEBI:18420"/>
    </cofactor>
</comment>
<dbReference type="InterPro" id="IPR023214">
    <property type="entry name" value="HAD_sf"/>
</dbReference>
<gene>
    <name evidence="5" type="ORF">HNP48_000949</name>
</gene>
<dbReference type="Gene3D" id="3.40.50.1000">
    <property type="entry name" value="HAD superfamily/HAD-like"/>
    <property type="match status" value="1"/>
</dbReference>
<evidence type="ECO:0000313" key="6">
    <source>
        <dbReference type="Proteomes" id="UP000575083"/>
    </source>
</evidence>
<comment type="caution">
    <text evidence="5">The sequence shown here is derived from an EMBL/GenBank/DDBJ whole genome shotgun (WGS) entry which is preliminary data.</text>
</comment>
<dbReference type="NCBIfam" id="TIGR01509">
    <property type="entry name" value="HAD-SF-IA-v3"/>
    <property type="match status" value="1"/>
</dbReference>
<dbReference type="GO" id="GO:0016791">
    <property type="term" value="F:phosphatase activity"/>
    <property type="evidence" value="ECO:0007669"/>
    <property type="project" value="TreeGrafter"/>
</dbReference>
<evidence type="ECO:0000256" key="2">
    <source>
        <dbReference type="ARBA" id="ARBA00022723"/>
    </source>
</evidence>
<dbReference type="EMBL" id="JACHLK010000002">
    <property type="protein sequence ID" value="MBB6558285.1"/>
    <property type="molecule type" value="Genomic_DNA"/>
</dbReference>
<organism evidence="5 6">
    <name type="scientific">Acidovorax soli</name>
    <dbReference type="NCBI Taxonomy" id="592050"/>
    <lineage>
        <taxon>Bacteria</taxon>
        <taxon>Pseudomonadati</taxon>
        <taxon>Pseudomonadota</taxon>
        <taxon>Betaproteobacteria</taxon>
        <taxon>Burkholderiales</taxon>
        <taxon>Comamonadaceae</taxon>
        <taxon>Acidovorax</taxon>
    </lineage>
</organism>
<dbReference type="InterPro" id="IPR036412">
    <property type="entry name" value="HAD-like_sf"/>
</dbReference>
<evidence type="ECO:0000256" key="4">
    <source>
        <dbReference type="ARBA" id="ARBA00022842"/>
    </source>
</evidence>
<evidence type="ECO:0000256" key="1">
    <source>
        <dbReference type="ARBA" id="ARBA00001946"/>
    </source>
</evidence>
<dbReference type="SFLD" id="SFLDG01129">
    <property type="entry name" value="C1.5:_HAD__Beta-PGM__Phosphata"/>
    <property type="match status" value="1"/>
</dbReference>
<keyword evidence="3 5" id="KW-0378">Hydrolase</keyword>
<dbReference type="RefSeq" id="WP_221480097.1">
    <property type="nucleotide sequence ID" value="NZ_JACHLK010000002.1"/>
</dbReference>
<dbReference type="GO" id="GO:0046872">
    <property type="term" value="F:metal ion binding"/>
    <property type="evidence" value="ECO:0007669"/>
    <property type="project" value="UniProtKB-KW"/>
</dbReference>